<gene>
    <name evidence="1" type="ORF">GCM10023321_73400</name>
</gene>
<organism evidence="1 2">
    <name type="scientific">Pseudonocardia eucalypti</name>
    <dbReference type="NCBI Taxonomy" id="648755"/>
    <lineage>
        <taxon>Bacteria</taxon>
        <taxon>Bacillati</taxon>
        <taxon>Actinomycetota</taxon>
        <taxon>Actinomycetes</taxon>
        <taxon>Pseudonocardiales</taxon>
        <taxon>Pseudonocardiaceae</taxon>
        <taxon>Pseudonocardia</taxon>
    </lineage>
</organism>
<dbReference type="Proteomes" id="UP001428817">
    <property type="component" value="Unassembled WGS sequence"/>
</dbReference>
<comment type="caution">
    <text evidence="1">The sequence shown here is derived from an EMBL/GenBank/DDBJ whole genome shotgun (WGS) entry which is preliminary data.</text>
</comment>
<reference evidence="2" key="1">
    <citation type="journal article" date="2019" name="Int. J. Syst. Evol. Microbiol.">
        <title>The Global Catalogue of Microorganisms (GCM) 10K type strain sequencing project: providing services to taxonomists for standard genome sequencing and annotation.</title>
        <authorList>
            <consortium name="The Broad Institute Genomics Platform"/>
            <consortium name="The Broad Institute Genome Sequencing Center for Infectious Disease"/>
            <person name="Wu L."/>
            <person name="Ma J."/>
        </authorList>
    </citation>
    <scope>NUCLEOTIDE SEQUENCE [LARGE SCALE GENOMIC DNA]</scope>
    <source>
        <strain evidence="2">JCM 18303</strain>
    </source>
</reference>
<dbReference type="EMBL" id="BAABJP010000052">
    <property type="protein sequence ID" value="GAA5172877.1"/>
    <property type="molecule type" value="Genomic_DNA"/>
</dbReference>
<name>A0ABP9R839_9PSEU</name>
<evidence type="ECO:0000313" key="1">
    <source>
        <dbReference type="EMBL" id="GAA5172877.1"/>
    </source>
</evidence>
<evidence type="ECO:0000313" key="2">
    <source>
        <dbReference type="Proteomes" id="UP001428817"/>
    </source>
</evidence>
<protein>
    <submittedName>
        <fullName evidence="1">Uncharacterized protein</fullName>
    </submittedName>
</protein>
<proteinExistence type="predicted"/>
<accession>A0ABP9R839</accession>
<keyword evidence="2" id="KW-1185">Reference proteome</keyword>
<sequence>MNGGGARGAAVGSGWRMASQARNVNPRVNAAAPTMVADRPATPMLIVNRNGSTIWCSRNSDWYCPSRSARSSPVSGLTCHILARHCPVDARPTAIMSNATTKPATLCVTAISNSPPAATTPEPVMDQVPRISRSPARPEPAVIPIVL</sequence>